<accession>A0ABU3DD80</accession>
<keyword evidence="4" id="KW-1185">Reference proteome</keyword>
<dbReference type="Proteomes" id="UP001265259">
    <property type="component" value="Unassembled WGS sequence"/>
</dbReference>
<dbReference type="EMBL" id="JAVRHL010000001">
    <property type="protein sequence ID" value="MDT0681679.1"/>
    <property type="molecule type" value="Genomic_DNA"/>
</dbReference>
<reference evidence="3 4" key="1">
    <citation type="submission" date="2023-09" db="EMBL/GenBank/DDBJ databases">
        <authorList>
            <person name="Rey-Velasco X."/>
        </authorList>
    </citation>
    <scope>NUCLEOTIDE SEQUENCE [LARGE SCALE GENOMIC DNA]</scope>
    <source>
        <strain evidence="3 4">F158</strain>
    </source>
</reference>
<comment type="caution">
    <text evidence="3">The sequence shown here is derived from an EMBL/GenBank/DDBJ whole genome shotgun (WGS) entry which is preliminary data.</text>
</comment>
<protein>
    <recommendedName>
        <fullName evidence="5">HEAT repeat domain-containing protein</fullName>
    </recommendedName>
</protein>
<feature type="region of interest" description="Disordered" evidence="1">
    <location>
        <begin position="190"/>
        <end position="225"/>
    </location>
</feature>
<name>A0ABU3DD80_9RHOB</name>
<keyword evidence="2" id="KW-0732">Signal</keyword>
<feature type="signal peptide" evidence="2">
    <location>
        <begin position="1"/>
        <end position="18"/>
    </location>
</feature>
<dbReference type="RefSeq" id="WP_311689448.1">
    <property type="nucleotide sequence ID" value="NZ_JAVRHL010000001.1"/>
</dbReference>
<evidence type="ECO:0008006" key="5">
    <source>
        <dbReference type="Google" id="ProtNLM"/>
    </source>
</evidence>
<feature type="region of interest" description="Disordered" evidence="1">
    <location>
        <begin position="590"/>
        <end position="632"/>
    </location>
</feature>
<sequence length="647" mass="67689">MIARLTIVAAFIAGSAAAEPVRVLSGEHADFTRIVLIFDAPTSWSVSETETGYDVRFDRDDFALDLGRVFDRIPRDRITGVSQEGAALAIDTGPECPCSLTVFEAGGNAVAIDVKDAPDDSEDAAPALPTTFPASVGGAAVEESDPAPVLPAAKDLSDAAENADLLTMEADLLEQIGRAASSGFVKVATPLPDPEPRPDPGVGEVPAPVESEVAGRSRQVSSPTRDKTCPDIAFLDVVSDDDGDPLLAVAQARGDLIDGRGDLDRTAALALAEAYLNIGFGAEADQALDIAERPQSDVRRAVARIVDGRLDETLAFVDSHDCGGMTTLLAVVADTASQLLTQDIADIEAAFASLTAPLQRNFGPRLAAHLEDTGHPEAARRLRLKSRLRFDEGLVAPIGLVEPDAGAETTRSLRDIVREGGPDAPEALLGILERVLEDSGIPAQEDLALSETFIKERHEEDVTPDLLAALALARARGGEASRAIAALADLSATSPEAEVDDLVEKVAGAIAQLPSDGLFLSGIYEMKLAGYLPDLAEGPAIAIAERTLTLGLPALAKNAMTGLRGVNSPEINALRARVADDRGDRRLAEALSSGEVEQPVAEETPDPPLVPPRPESVSLESSNAALEAGRSTRSRIEALLSGEGADD</sequence>
<feature type="chain" id="PRO_5046550685" description="HEAT repeat domain-containing protein" evidence="2">
    <location>
        <begin position="19"/>
        <end position="647"/>
    </location>
</feature>
<evidence type="ECO:0000313" key="4">
    <source>
        <dbReference type="Proteomes" id="UP001265259"/>
    </source>
</evidence>
<evidence type="ECO:0000256" key="2">
    <source>
        <dbReference type="SAM" id="SignalP"/>
    </source>
</evidence>
<evidence type="ECO:0000256" key="1">
    <source>
        <dbReference type="SAM" id="MobiDB-lite"/>
    </source>
</evidence>
<proteinExistence type="predicted"/>
<organism evidence="3 4">
    <name type="scientific">Tropicimonas omnivorans</name>
    <dbReference type="NCBI Taxonomy" id="3075590"/>
    <lineage>
        <taxon>Bacteria</taxon>
        <taxon>Pseudomonadati</taxon>
        <taxon>Pseudomonadota</taxon>
        <taxon>Alphaproteobacteria</taxon>
        <taxon>Rhodobacterales</taxon>
        <taxon>Roseobacteraceae</taxon>
        <taxon>Tropicimonas</taxon>
    </lineage>
</organism>
<gene>
    <name evidence="3" type="ORF">RM543_03200</name>
</gene>
<evidence type="ECO:0000313" key="3">
    <source>
        <dbReference type="EMBL" id="MDT0681679.1"/>
    </source>
</evidence>